<dbReference type="Gene3D" id="6.10.140.2220">
    <property type="match status" value="1"/>
</dbReference>
<keyword evidence="2" id="KW-0217">Developmental protein</keyword>
<accession>A0A1U8D6D8</accession>
<evidence type="ECO:0000256" key="14">
    <source>
        <dbReference type="PROSITE-ProRule" id="PRU00134"/>
    </source>
</evidence>
<evidence type="ECO:0000259" key="16">
    <source>
        <dbReference type="PROSITE" id="PS50864"/>
    </source>
</evidence>
<evidence type="ECO:0000256" key="7">
    <source>
        <dbReference type="ARBA" id="ARBA00022902"/>
    </source>
</evidence>
<dbReference type="FunFam" id="3.10.390.10:FF:000004">
    <property type="entry name" value="Deformed epidermal autoregulatory factor 1"/>
    <property type="match status" value="1"/>
</dbReference>
<feature type="region of interest" description="Disordered" evidence="15">
    <location>
        <begin position="87"/>
        <end position="120"/>
    </location>
</feature>
<dbReference type="SUPFAM" id="SSF63763">
    <property type="entry name" value="SAND domain-like"/>
    <property type="match status" value="1"/>
</dbReference>
<keyword evidence="18" id="KW-1185">Reference proteome</keyword>
<evidence type="ECO:0000256" key="9">
    <source>
        <dbReference type="ARBA" id="ARBA00023125"/>
    </source>
</evidence>
<dbReference type="STRING" id="38654.A0A1U8D6D8"/>
<keyword evidence="10" id="KW-0804">Transcription</keyword>
<dbReference type="AlphaFoldDB" id="A0A1U8D6D8"/>
<evidence type="ECO:0000256" key="1">
    <source>
        <dbReference type="ARBA" id="ARBA00004123"/>
    </source>
</evidence>
<evidence type="ECO:0000256" key="13">
    <source>
        <dbReference type="ARBA" id="ARBA00079052"/>
    </source>
</evidence>
<evidence type="ECO:0000256" key="8">
    <source>
        <dbReference type="ARBA" id="ARBA00023015"/>
    </source>
</evidence>
<keyword evidence="7" id="KW-0524">Neurogenesis</keyword>
<evidence type="ECO:0000313" key="19">
    <source>
        <dbReference type="RefSeq" id="XP_014373249.1"/>
    </source>
</evidence>
<evidence type="ECO:0000259" key="17">
    <source>
        <dbReference type="PROSITE" id="PS50865"/>
    </source>
</evidence>
<dbReference type="GO" id="GO:0000981">
    <property type="term" value="F:DNA-binding transcription factor activity, RNA polymerase II-specific"/>
    <property type="evidence" value="ECO:0007669"/>
    <property type="project" value="TreeGrafter"/>
</dbReference>
<evidence type="ECO:0000256" key="3">
    <source>
        <dbReference type="ARBA" id="ARBA00022553"/>
    </source>
</evidence>
<dbReference type="RefSeq" id="XP_014373249.1">
    <property type="nucleotide sequence ID" value="XM_014517763.1"/>
</dbReference>
<dbReference type="GeneID" id="102382715"/>
<evidence type="ECO:0000256" key="11">
    <source>
        <dbReference type="ARBA" id="ARBA00023242"/>
    </source>
</evidence>
<keyword evidence="11" id="KW-0539">Nucleus</keyword>
<feature type="domain" description="SAND" evidence="16">
    <location>
        <begin position="120"/>
        <end position="200"/>
    </location>
</feature>
<dbReference type="Gene3D" id="3.10.390.10">
    <property type="entry name" value="SAND domain-like"/>
    <property type="match status" value="1"/>
</dbReference>
<keyword evidence="6" id="KW-0862">Zinc</keyword>
<protein>
    <recommendedName>
        <fullName evidence="12">Deformed epidermal autoregulatory factor 1 homolog</fullName>
    </recommendedName>
    <alternativeName>
        <fullName evidence="13">Nuclear DEAF-1-related transcriptional regulator</fullName>
    </alternativeName>
</protein>
<dbReference type="GO" id="GO:0008270">
    <property type="term" value="F:zinc ion binding"/>
    <property type="evidence" value="ECO:0007669"/>
    <property type="project" value="UniProtKB-KW"/>
</dbReference>
<evidence type="ECO:0000256" key="12">
    <source>
        <dbReference type="ARBA" id="ARBA00073412"/>
    </source>
</evidence>
<gene>
    <name evidence="19" type="primary">DEAF1</name>
</gene>
<dbReference type="SUPFAM" id="SSF144232">
    <property type="entry name" value="HIT/MYND zinc finger-like"/>
    <property type="match status" value="1"/>
</dbReference>
<keyword evidence="3" id="KW-0597">Phosphoprotein</keyword>
<dbReference type="Pfam" id="PF01753">
    <property type="entry name" value="zf-MYND"/>
    <property type="match status" value="1"/>
</dbReference>
<evidence type="ECO:0000313" key="18">
    <source>
        <dbReference type="Proteomes" id="UP000189705"/>
    </source>
</evidence>
<dbReference type="SMART" id="SM00258">
    <property type="entry name" value="SAND"/>
    <property type="match status" value="1"/>
</dbReference>
<dbReference type="PROSITE" id="PS01360">
    <property type="entry name" value="ZF_MYND_1"/>
    <property type="match status" value="1"/>
</dbReference>
<dbReference type="OrthoDB" id="437457at2759"/>
<sequence>MAADAEHIEMGTESLPSADAAFAEVTTVTVANVGASADNVFTTSVANAASISGHVLSGRTALQIGDSLNTEKATLIVVHTDGSIVETTGLKGPSAPLTPGPQSPPTPLTPGQEKSGTKYNWDPSVYDNELPVRCRNISGILYKNRLGSGGRGRCIKQGENWYSPTEFEAMAGRASSKDWKRSIRYAGRPLQCLIHDGILNPHAASCTCAACCDDMTLSGPVRLFVPYKRRKKENEMPTTPVKKDSPKNITLLPATAATTFTVTPSGQITTSGALTFDRASTVEATAIISESPSQGDVFTGATVQDTNVQQPCRVSHPEPHYPSYQDNCQISPFPEAALPTSHPKIVLTSLPALAVPPTTPTKAISPSVVNGLEMTEQRSWLYLEEMVNSLLNTAQQLKTLIEQAKQASSSFREAAVTQAKIQADVERKEQYQNQLFQQTEDVDGKTEIIIKQSCVNCGREAMNECTGCHKVNYCSTFCQRKDWKDHQHMCGQSATVTVQADEDNVIEKVTV</sequence>
<dbReference type="PROSITE" id="PS50865">
    <property type="entry name" value="ZF_MYND_2"/>
    <property type="match status" value="1"/>
</dbReference>
<evidence type="ECO:0000256" key="2">
    <source>
        <dbReference type="ARBA" id="ARBA00022473"/>
    </source>
</evidence>
<reference evidence="19" key="1">
    <citation type="submission" date="2025-08" db="UniProtKB">
        <authorList>
            <consortium name="RefSeq"/>
        </authorList>
    </citation>
    <scope>IDENTIFICATION</scope>
</reference>
<dbReference type="InterPro" id="IPR000770">
    <property type="entry name" value="SAND_dom"/>
</dbReference>
<dbReference type="PANTHER" id="PTHR10237:SF1">
    <property type="entry name" value="DEFORMED EPIDERMAL AUTOREGULATORY FACTOR 1 HOMOLOG"/>
    <property type="match status" value="1"/>
</dbReference>
<dbReference type="InParanoid" id="A0A1U8D6D8"/>
<organism evidence="18 19">
    <name type="scientific">Alligator sinensis</name>
    <name type="common">Chinese alligator</name>
    <dbReference type="NCBI Taxonomy" id="38654"/>
    <lineage>
        <taxon>Eukaryota</taxon>
        <taxon>Metazoa</taxon>
        <taxon>Chordata</taxon>
        <taxon>Craniata</taxon>
        <taxon>Vertebrata</taxon>
        <taxon>Euteleostomi</taxon>
        <taxon>Archelosauria</taxon>
        <taxon>Archosauria</taxon>
        <taxon>Crocodylia</taxon>
        <taxon>Alligatoridae</taxon>
        <taxon>Alligatorinae</taxon>
        <taxon>Alligator</taxon>
    </lineage>
</organism>
<evidence type="ECO:0000256" key="15">
    <source>
        <dbReference type="SAM" id="MobiDB-lite"/>
    </source>
</evidence>
<evidence type="ECO:0000256" key="10">
    <source>
        <dbReference type="ARBA" id="ARBA00023163"/>
    </source>
</evidence>
<evidence type="ECO:0000256" key="5">
    <source>
        <dbReference type="ARBA" id="ARBA00022771"/>
    </source>
</evidence>
<keyword evidence="5 14" id="KW-0863">Zinc-finger</keyword>
<keyword evidence="9" id="KW-0238">DNA-binding</keyword>
<dbReference type="InterPro" id="IPR002893">
    <property type="entry name" value="Znf_MYND"/>
</dbReference>
<dbReference type="GO" id="GO:0007399">
    <property type="term" value="P:nervous system development"/>
    <property type="evidence" value="ECO:0007669"/>
    <property type="project" value="UniProtKB-KW"/>
</dbReference>
<feature type="domain" description="MYND-type" evidence="17">
    <location>
        <begin position="454"/>
        <end position="490"/>
    </location>
</feature>
<dbReference type="CTD" id="10522"/>
<dbReference type="PANTHER" id="PTHR10237">
    <property type="entry name" value="DEFORMED EPIDERMAL AUTOREGULATORY FACTOR 1 HOMOLOG SUPPRESSIN"/>
    <property type="match status" value="1"/>
</dbReference>
<dbReference type="eggNOG" id="KOG4333">
    <property type="taxonomic scope" value="Eukaryota"/>
</dbReference>
<dbReference type="InterPro" id="IPR024119">
    <property type="entry name" value="TF_DEAF-1"/>
</dbReference>
<evidence type="ECO:0000256" key="4">
    <source>
        <dbReference type="ARBA" id="ARBA00022723"/>
    </source>
</evidence>
<dbReference type="KEGG" id="asn:102382715"/>
<proteinExistence type="predicted"/>
<comment type="subcellular location">
    <subcellularLocation>
        <location evidence="1">Nucleus</location>
    </subcellularLocation>
</comment>
<dbReference type="PROSITE" id="PS50864">
    <property type="entry name" value="SAND"/>
    <property type="match status" value="1"/>
</dbReference>
<keyword evidence="8" id="KW-0805">Transcription regulation</keyword>
<evidence type="ECO:0000256" key="6">
    <source>
        <dbReference type="ARBA" id="ARBA00022833"/>
    </source>
</evidence>
<dbReference type="InterPro" id="IPR010919">
    <property type="entry name" value="SAND-like_dom_sf"/>
</dbReference>
<dbReference type="Proteomes" id="UP000189705">
    <property type="component" value="Unplaced"/>
</dbReference>
<keyword evidence="4" id="KW-0479">Metal-binding</keyword>
<dbReference type="FunFam" id="6.10.140.2220:FF:000008">
    <property type="entry name" value="Deformed epidermal autoregulatory factor 1"/>
    <property type="match status" value="1"/>
</dbReference>
<dbReference type="GO" id="GO:0005634">
    <property type="term" value="C:nucleus"/>
    <property type="evidence" value="ECO:0007669"/>
    <property type="project" value="UniProtKB-SubCell"/>
</dbReference>
<dbReference type="GO" id="GO:0003677">
    <property type="term" value="F:DNA binding"/>
    <property type="evidence" value="ECO:0007669"/>
    <property type="project" value="UniProtKB-KW"/>
</dbReference>
<dbReference type="Pfam" id="PF01342">
    <property type="entry name" value="SAND"/>
    <property type="match status" value="1"/>
</dbReference>
<name>A0A1U8D6D8_ALLSI</name>
<feature type="compositionally biased region" description="Pro residues" evidence="15">
    <location>
        <begin position="96"/>
        <end position="108"/>
    </location>
</feature>